<protein>
    <submittedName>
        <fullName evidence="2">Uncharacterized protein</fullName>
    </submittedName>
</protein>
<feature type="transmembrane region" description="Helical" evidence="1">
    <location>
        <begin position="195"/>
        <end position="213"/>
    </location>
</feature>
<feature type="transmembrane region" description="Helical" evidence="1">
    <location>
        <begin position="85"/>
        <end position="106"/>
    </location>
</feature>
<gene>
    <name evidence="2" type="ORF">GY21_09770</name>
</gene>
<keyword evidence="3" id="KW-1185">Reference proteome</keyword>
<comment type="caution">
    <text evidence="2">The sequence shown here is derived from an EMBL/GenBank/DDBJ whole genome shotgun (WGS) entry which is preliminary data.</text>
</comment>
<feature type="transmembrane region" description="Helical" evidence="1">
    <location>
        <begin position="147"/>
        <end position="168"/>
    </location>
</feature>
<dbReference type="Proteomes" id="UP000029864">
    <property type="component" value="Unassembled WGS sequence"/>
</dbReference>
<dbReference type="AlphaFoldDB" id="A0A099JAG2"/>
<name>A0A099JAG2_9MICO</name>
<dbReference type="EMBL" id="JPXF01000035">
    <property type="protein sequence ID" value="KGJ75404.1"/>
    <property type="molecule type" value="Genomic_DNA"/>
</dbReference>
<accession>A0A099JAG2</accession>
<evidence type="ECO:0000256" key="1">
    <source>
        <dbReference type="SAM" id="Phobius"/>
    </source>
</evidence>
<feature type="transmembrane region" description="Helical" evidence="1">
    <location>
        <begin position="60"/>
        <end position="78"/>
    </location>
</feature>
<organism evidence="2 3">
    <name type="scientific">Cryobacterium roopkundense</name>
    <dbReference type="NCBI Taxonomy" id="1001240"/>
    <lineage>
        <taxon>Bacteria</taxon>
        <taxon>Bacillati</taxon>
        <taxon>Actinomycetota</taxon>
        <taxon>Actinomycetes</taxon>
        <taxon>Micrococcales</taxon>
        <taxon>Microbacteriaceae</taxon>
        <taxon>Cryobacterium</taxon>
    </lineage>
</organism>
<keyword evidence="1" id="KW-1133">Transmembrane helix</keyword>
<keyword evidence="1" id="KW-0472">Membrane</keyword>
<feature type="transmembrane region" description="Helical" evidence="1">
    <location>
        <begin position="253"/>
        <end position="274"/>
    </location>
</feature>
<evidence type="ECO:0000313" key="3">
    <source>
        <dbReference type="Proteomes" id="UP000029864"/>
    </source>
</evidence>
<keyword evidence="1" id="KW-0812">Transmembrane</keyword>
<dbReference type="eggNOG" id="ENOG5032RT5">
    <property type="taxonomic scope" value="Bacteria"/>
</dbReference>
<feature type="transmembrane region" description="Helical" evidence="1">
    <location>
        <begin position="225"/>
        <end position="247"/>
    </location>
</feature>
<evidence type="ECO:0000313" key="2">
    <source>
        <dbReference type="EMBL" id="KGJ75404.1"/>
    </source>
</evidence>
<reference evidence="2 3" key="1">
    <citation type="submission" date="2014-08" db="EMBL/GenBank/DDBJ databases">
        <authorList>
            <person name="Sisinthy S."/>
        </authorList>
    </citation>
    <scope>NUCLEOTIDE SEQUENCE [LARGE SCALE GENOMIC DNA]</scope>
    <source>
        <strain evidence="2 3">RuG17</strain>
    </source>
</reference>
<proteinExistence type="predicted"/>
<feature type="transmembrane region" description="Helical" evidence="1">
    <location>
        <begin position="112"/>
        <end position="135"/>
    </location>
</feature>
<sequence length="280" mass="30136">MATGGSAMNTTTTRAQVWLFLSFGAAALAFVGSLLALIDSNVYYYDLSSSFSFQARAQDLVNAVVVAPLLVACAVLALRGSERAFVIWLGVLTFTVYNYVIYALFIPFGSLYLLWTAVLGLSLYSLIGGVTSVDSGQAAVMFPSRRALTVSGIVLVVVSGLFAVLWLAEDLPAVINNYTPQSVYDLKVPTNPVHVLDYAFFLPAGVILGVMQLRRRAFSYPVGGAFLVFLLLTGLPILVTPFVTSSLGSEGQYWILLPIGILTAVLAGMIVWLLRSVREV</sequence>